<evidence type="ECO:0000256" key="5">
    <source>
        <dbReference type="ARBA" id="ARBA00022490"/>
    </source>
</evidence>
<proteinExistence type="inferred from homology"/>
<sequence>MPPKRRPAGKPPAALAAAIAAAKERAASPAAPAAEPTVDDAVADLTIVDAPAATNGDASDADDDADDESSALGASAAAAKKKKNKKKKKKPSTAAPAGASAAVDPASFEGPGVGEGAAGQTSPPTIPVSRLFRGLYPEGEICDYQDDNLWRTTSEEKKALEKTPFWEAELRDARRGAEVHRQVRNYAQRTIKPGMSMTEICELIENGTRNLVEAQGIEAGIAFPTGCSLNACAAHWTPNAGDKTILQQSDVCKIDFGVHVGGRIIDSAFTVTFDPVYDNLLAAVKDATNTGIREAGIDVRLSDIGAAIQETMESYEVEIGGKTYQVKPIRNLSGHSIERYKIHAGNSVPIVKGGDQTKMVEGEFYAIETFGSTGRGYVMEGDEVSHYMRAFDNYQGANVRLPRARQLLQTINTNFGSLAFCRRYLDRIGESKYLMALKNLVETGVVTPYPPLIDSPGSYTAQYEHTLVLRPTVKEVLTRGDDY</sequence>
<evidence type="ECO:0000256" key="11">
    <source>
        <dbReference type="SAM" id="MobiDB-lite"/>
    </source>
</evidence>
<dbReference type="NCBIfam" id="TIGR00501">
    <property type="entry name" value="met_pdase_II"/>
    <property type="match status" value="1"/>
</dbReference>
<feature type="binding site" evidence="9">
    <location>
        <position position="464"/>
    </location>
    <ligand>
        <name>a divalent metal cation</name>
        <dbReference type="ChEBI" id="CHEBI:60240"/>
        <label>2</label>
        <note>catalytic</note>
    </ligand>
</feature>
<evidence type="ECO:0000256" key="8">
    <source>
        <dbReference type="ARBA" id="ARBA00022801"/>
    </source>
</evidence>
<feature type="binding site" evidence="9">
    <location>
        <position position="266"/>
    </location>
    <ligand>
        <name>a divalent metal cation</name>
        <dbReference type="ChEBI" id="CHEBI:60240"/>
        <label>2</label>
        <note>catalytic</note>
    </ligand>
</feature>
<evidence type="ECO:0000256" key="9">
    <source>
        <dbReference type="HAMAP-Rule" id="MF_03175"/>
    </source>
</evidence>
<dbReference type="SUPFAM" id="SSF46785">
    <property type="entry name" value="Winged helix' DNA-binding domain"/>
    <property type="match status" value="1"/>
</dbReference>
<evidence type="ECO:0000256" key="6">
    <source>
        <dbReference type="ARBA" id="ARBA00022670"/>
    </source>
</evidence>
<comment type="catalytic activity">
    <reaction evidence="1 9 10">
        <text>Release of N-terminal amino acids, preferentially methionine, from peptides and arylamides.</text>
        <dbReference type="EC" id="3.4.11.18"/>
    </reaction>
</comment>
<evidence type="ECO:0000256" key="1">
    <source>
        <dbReference type="ARBA" id="ARBA00000294"/>
    </source>
</evidence>
<dbReference type="InterPro" id="IPR000994">
    <property type="entry name" value="Pept_M24"/>
</dbReference>
<dbReference type="InterPro" id="IPR050247">
    <property type="entry name" value="Met_Aminopeptidase_Type2"/>
</dbReference>
<dbReference type="eggNOG" id="KOG2775">
    <property type="taxonomic scope" value="Eukaryota"/>
</dbReference>
<feature type="compositionally biased region" description="Low complexity" evidence="11">
    <location>
        <begin position="92"/>
        <end position="107"/>
    </location>
</feature>
<dbReference type="PRINTS" id="PR00599">
    <property type="entry name" value="MAPEPTIDASE"/>
</dbReference>
<comment type="cofactor">
    <cofactor evidence="3">
        <name>Fe(2+)</name>
        <dbReference type="ChEBI" id="CHEBI:29033"/>
    </cofactor>
</comment>
<reference evidence="13 14" key="1">
    <citation type="submission" date="2009-11" db="EMBL/GenBank/DDBJ databases">
        <title>Annotation of Allomyces macrogynus ATCC 38327.</title>
        <authorList>
            <consortium name="The Broad Institute Genome Sequencing Platform"/>
            <person name="Russ C."/>
            <person name="Cuomo C."/>
            <person name="Burger G."/>
            <person name="Gray M.W."/>
            <person name="Holland P.W.H."/>
            <person name="King N."/>
            <person name="Lang F.B.F."/>
            <person name="Roger A.J."/>
            <person name="Ruiz-Trillo I."/>
            <person name="Young S.K."/>
            <person name="Zeng Q."/>
            <person name="Gargeya S."/>
            <person name="Fitzgerald M."/>
            <person name="Haas B."/>
            <person name="Abouelleil A."/>
            <person name="Alvarado L."/>
            <person name="Arachchi H.M."/>
            <person name="Berlin A."/>
            <person name="Chapman S.B."/>
            <person name="Gearin G."/>
            <person name="Goldberg J."/>
            <person name="Griggs A."/>
            <person name="Gujja S."/>
            <person name="Hansen M."/>
            <person name="Heiman D."/>
            <person name="Howarth C."/>
            <person name="Larimer J."/>
            <person name="Lui A."/>
            <person name="MacDonald P.J.P."/>
            <person name="McCowen C."/>
            <person name="Montmayeur A."/>
            <person name="Murphy C."/>
            <person name="Neiman D."/>
            <person name="Pearson M."/>
            <person name="Priest M."/>
            <person name="Roberts A."/>
            <person name="Saif S."/>
            <person name="Shea T."/>
            <person name="Sisk P."/>
            <person name="Stolte C."/>
            <person name="Sykes S."/>
            <person name="Wortman J."/>
            <person name="Nusbaum C."/>
            <person name="Birren B."/>
        </authorList>
    </citation>
    <scope>NUCLEOTIDE SEQUENCE [LARGE SCALE GENOMIC DNA]</scope>
    <source>
        <strain evidence="13 14">ATCC 38327</strain>
    </source>
</reference>
<dbReference type="InterPro" id="IPR002468">
    <property type="entry name" value="Pept_M24A_MAP2"/>
</dbReference>
<evidence type="ECO:0000256" key="4">
    <source>
        <dbReference type="ARBA" id="ARBA00022438"/>
    </source>
</evidence>
<dbReference type="GO" id="GO:0004239">
    <property type="term" value="F:initiator methionyl aminopeptidase activity"/>
    <property type="evidence" value="ECO:0007669"/>
    <property type="project" value="UniProtKB-UniRule"/>
</dbReference>
<dbReference type="AlphaFoldDB" id="A0A0L0RV21"/>
<dbReference type="PANTHER" id="PTHR45777">
    <property type="entry name" value="METHIONINE AMINOPEPTIDASE 2"/>
    <property type="match status" value="1"/>
</dbReference>
<dbReference type="Gene3D" id="1.10.10.10">
    <property type="entry name" value="Winged helix-like DNA-binding domain superfamily/Winged helix DNA-binding domain"/>
    <property type="match status" value="1"/>
</dbReference>
<dbReference type="CDD" id="cd01088">
    <property type="entry name" value="MetAP2"/>
    <property type="match status" value="1"/>
</dbReference>
<keyword evidence="7 9" id="KW-0479">Metal-binding</keyword>
<dbReference type="Proteomes" id="UP000054350">
    <property type="component" value="Unassembled WGS sequence"/>
</dbReference>
<feature type="binding site" evidence="9">
    <location>
        <position position="235"/>
    </location>
    <ligand>
        <name>substrate</name>
    </ligand>
</feature>
<dbReference type="InterPro" id="IPR036388">
    <property type="entry name" value="WH-like_DNA-bd_sf"/>
</dbReference>
<feature type="binding site" evidence="9">
    <location>
        <position position="343"/>
    </location>
    <ligand>
        <name>substrate</name>
    </ligand>
</feature>
<dbReference type="Pfam" id="PF00557">
    <property type="entry name" value="Peptidase_M24"/>
    <property type="match status" value="1"/>
</dbReference>
<dbReference type="GO" id="GO:0070006">
    <property type="term" value="F:metalloaminopeptidase activity"/>
    <property type="evidence" value="ECO:0007669"/>
    <property type="project" value="UniProtKB-UniRule"/>
</dbReference>
<keyword evidence="4 9" id="KW-0031">Aminopeptidase</keyword>
<comment type="cofactor">
    <cofactor evidence="2">
        <name>Mn(2+)</name>
        <dbReference type="ChEBI" id="CHEBI:29035"/>
    </cofactor>
</comment>
<feature type="binding site" evidence="9">
    <location>
        <position position="368"/>
    </location>
    <ligand>
        <name>a divalent metal cation</name>
        <dbReference type="ChEBI" id="CHEBI:60240"/>
        <label>2</label>
        <note>catalytic</note>
    </ligand>
</feature>
<feature type="binding site" evidence="9">
    <location>
        <position position="255"/>
    </location>
    <ligand>
        <name>a divalent metal cation</name>
        <dbReference type="ChEBI" id="CHEBI:60240"/>
        <label>1</label>
    </ligand>
</feature>
<comment type="cofactor">
    <cofactor evidence="9">
        <name>Co(2+)</name>
        <dbReference type="ChEBI" id="CHEBI:48828"/>
    </cofactor>
    <cofactor evidence="9">
        <name>Zn(2+)</name>
        <dbReference type="ChEBI" id="CHEBI:29105"/>
    </cofactor>
    <cofactor evidence="9">
        <name>Mn(2+)</name>
        <dbReference type="ChEBI" id="CHEBI:29035"/>
    </cofactor>
    <cofactor evidence="9">
        <name>Fe(2+)</name>
        <dbReference type="ChEBI" id="CHEBI:29033"/>
    </cofactor>
    <text evidence="9">Binds 2 divalent metal cations per subunit. Has a high-affinity and a low affinity metal-binding site. The true nature of the physiological cofactor is under debate. The enzyme is active with cobalt, zinc, manganese or divalent iron ions. Most likely, methionine aminopeptidases function as mononuclear Fe(2+)-metalloproteases under physiological conditions, and the catalytically relevant metal-binding site has been assigned to the histidine-containing high-affinity site.</text>
</comment>
<dbReference type="OrthoDB" id="7848262at2759"/>
<feature type="domain" description="Peptidase M24" evidence="12">
    <location>
        <begin position="174"/>
        <end position="376"/>
    </location>
</feature>
<evidence type="ECO:0000256" key="7">
    <source>
        <dbReference type="ARBA" id="ARBA00022723"/>
    </source>
</evidence>
<evidence type="ECO:0000256" key="2">
    <source>
        <dbReference type="ARBA" id="ARBA00001936"/>
    </source>
</evidence>
<dbReference type="HAMAP" id="MF_03175">
    <property type="entry name" value="MetAP_2_euk"/>
    <property type="match status" value="1"/>
</dbReference>
<gene>
    <name evidence="13" type="ORF">AMAG_00138</name>
</gene>
<keyword evidence="8 9" id="KW-0378">Hydrolase</keyword>
<evidence type="ECO:0000256" key="10">
    <source>
        <dbReference type="RuleBase" id="RU003653"/>
    </source>
</evidence>
<organism evidence="13 14">
    <name type="scientific">Allomyces macrogynus (strain ATCC 38327)</name>
    <name type="common">Allomyces javanicus var. macrogynus</name>
    <dbReference type="NCBI Taxonomy" id="578462"/>
    <lineage>
        <taxon>Eukaryota</taxon>
        <taxon>Fungi</taxon>
        <taxon>Fungi incertae sedis</taxon>
        <taxon>Blastocladiomycota</taxon>
        <taxon>Blastocladiomycetes</taxon>
        <taxon>Blastocladiales</taxon>
        <taxon>Blastocladiaceae</taxon>
        <taxon>Allomyces</taxon>
    </lineage>
</organism>
<evidence type="ECO:0000313" key="13">
    <source>
        <dbReference type="EMBL" id="KNE54138.1"/>
    </source>
</evidence>
<dbReference type="EMBL" id="GG745328">
    <property type="protein sequence ID" value="KNE54138.1"/>
    <property type="molecule type" value="Genomic_DNA"/>
</dbReference>
<feature type="binding site" evidence="9">
    <location>
        <position position="335"/>
    </location>
    <ligand>
        <name>a divalent metal cation</name>
        <dbReference type="ChEBI" id="CHEBI:60240"/>
        <label>2</label>
        <note>catalytic</note>
    </ligand>
</feature>
<keyword evidence="5 9" id="KW-0963">Cytoplasm</keyword>
<feature type="region of interest" description="Disordered" evidence="11">
    <location>
        <begin position="53"/>
        <end position="125"/>
    </location>
</feature>
<feature type="compositionally biased region" description="Basic residues" evidence="11">
    <location>
        <begin position="79"/>
        <end position="91"/>
    </location>
</feature>
<comment type="function">
    <text evidence="9 10">Cotranslationally removes the N-terminal methionine from nascent proteins. The N-terminal methionine is often cleaved when the second residue in the primary sequence is small and uncharged (Met-Ala-, Cys, Gly, Pro, Ser, Thr, or Val).</text>
</comment>
<keyword evidence="6 9" id="KW-0645">Protease</keyword>
<dbReference type="GO" id="GO:0005737">
    <property type="term" value="C:cytoplasm"/>
    <property type="evidence" value="ECO:0007669"/>
    <property type="project" value="UniProtKB-SubCell"/>
</dbReference>
<dbReference type="InterPro" id="IPR036005">
    <property type="entry name" value="Creatinase/aminopeptidase-like"/>
</dbReference>
<dbReference type="VEuPathDB" id="FungiDB:AMAG_00138"/>
<dbReference type="GO" id="GO:0006508">
    <property type="term" value="P:proteolysis"/>
    <property type="evidence" value="ECO:0007669"/>
    <property type="project" value="UniProtKB-KW"/>
</dbReference>
<evidence type="ECO:0000256" key="3">
    <source>
        <dbReference type="ARBA" id="ARBA00001954"/>
    </source>
</evidence>
<feature type="compositionally biased region" description="Acidic residues" evidence="11">
    <location>
        <begin position="59"/>
        <end position="69"/>
    </location>
</feature>
<accession>A0A0L0RV21</accession>
<dbReference type="SUPFAM" id="SSF55920">
    <property type="entry name" value="Creatinase/aminopeptidase"/>
    <property type="match status" value="1"/>
</dbReference>
<dbReference type="Gene3D" id="3.90.230.10">
    <property type="entry name" value="Creatinase/methionine aminopeptidase superfamily"/>
    <property type="match status" value="1"/>
</dbReference>
<dbReference type="InterPro" id="IPR001714">
    <property type="entry name" value="Pept_M24_MAP"/>
</dbReference>
<dbReference type="EC" id="3.4.11.18" evidence="9"/>
<evidence type="ECO:0000313" key="14">
    <source>
        <dbReference type="Proteomes" id="UP000054350"/>
    </source>
</evidence>
<reference evidence="14" key="2">
    <citation type="submission" date="2009-11" db="EMBL/GenBank/DDBJ databases">
        <title>The Genome Sequence of Allomyces macrogynus strain ATCC 38327.</title>
        <authorList>
            <consortium name="The Broad Institute Genome Sequencing Platform"/>
            <person name="Russ C."/>
            <person name="Cuomo C."/>
            <person name="Shea T."/>
            <person name="Young S.K."/>
            <person name="Zeng Q."/>
            <person name="Koehrsen M."/>
            <person name="Haas B."/>
            <person name="Borodovsky M."/>
            <person name="Guigo R."/>
            <person name="Alvarado L."/>
            <person name="Berlin A."/>
            <person name="Borenstein D."/>
            <person name="Chen Z."/>
            <person name="Engels R."/>
            <person name="Freedman E."/>
            <person name="Gellesch M."/>
            <person name="Goldberg J."/>
            <person name="Griggs A."/>
            <person name="Gujja S."/>
            <person name="Heiman D."/>
            <person name="Hepburn T."/>
            <person name="Howarth C."/>
            <person name="Jen D."/>
            <person name="Larson L."/>
            <person name="Lewis B."/>
            <person name="Mehta T."/>
            <person name="Park D."/>
            <person name="Pearson M."/>
            <person name="Roberts A."/>
            <person name="Saif S."/>
            <person name="Shenoy N."/>
            <person name="Sisk P."/>
            <person name="Stolte C."/>
            <person name="Sykes S."/>
            <person name="Walk T."/>
            <person name="White J."/>
            <person name="Yandava C."/>
            <person name="Burger G."/>
            <person name="Gray M.W."/>
            <person name="Holland P.W.H."/>
            <person name="King N."/>
            <person name="Lang F.B.F."/>
            <person name="Roger A.J."/>
            <person name="Ruiz-Trillo I."/>
            <person name="Lander E."/>
            <person name="Nusbaum C."/>
        </authorList>
    </citation>
    <scope>NUCLEOTIDE SEQUENCE [LARGE SCALE GENOMIC DNA]</scope>
    <source>
        <strain evidence="14">ATCC 38327</strain>
    </source>
</reference>
<dbReference type="OMA" id="PFAKRWL"/>
<dbReference type="PANTHER" id="PTHR45777:SF2">
    <property type="entry name" value="METHIONINE AMINOPEPTIDASE 2"/>
    <property type="match status" value="1"/>
</dbReference>
<keyword evidence="14" id="KW-1185">Reference proteome</keyword>
<evidence type="ECO:0000259" key="12">
    <source>
        <dbReference type="Pfam" id="PF00557"/>
    </source>
</evidence>
<comment type="similarity">
    <text evidence="9">Belongs to the peptidase M24A family. Methionine aminopeptidase eukaryotic type 2 subfamily.</text>
</comment>
<feature type="binding site" evidence="9">
    <location>
        <position position="464"/>
    </location>
    <ligand>
        <name>a divalent metal cation</name>
        <dbReference type="ChEBI" id="CHEBI:60240"/>
        <label>1</label>
    </ligand>
</feature>
<dbReference type="GO" id="GO:0046872">
    <property type="term" value="F:metal ion binding"/>
    <property type="evidence" value="ECO:0007669"/>
    <property type="project" value="UniProtKB-UniRule"/>
</dbReference>
<protein>
    <recommendedName>
        <fullName evidence="9">Methionine aminopeptidase 2</fullName>
        <shortName evidence="9">MAP 2</shortName>
        <shortName evidence="9">MetAP 2</shortName>
        <ecNumber evidence="9">3.4.11.18</ecNumber>
    </recommendedName>
    <alternativeName>
        <fullName evidence="9">Peptidase M</fullName>
    </alternativeName>
</protein>
<comment type="subcellular location">
    <subcellularLocation>
        <location evidence="9">Cytoplasm</location>
    </subcellularLocation>
</comment>
<dbReference type="InterPro" id="IPR036390">
    <property type="entry name" value="WH_DNA-bd_sf"/>
</dbReference>
<feature type="binding site" evidence="9">
    <location>
        <position position="266"/>
    </location>
    <ligand>
        <name>a divalent metal cation</name>
        <dbReference type="ChEBI" id="CHEBI:60240"/>
        <label>1</label>
    </ligand>
</feature>
<dbReference type="STRING" id="578462.A0A0L0RV21"/>
<name>A0A0L0RV21_ALLM3</name>